<dbReference type="EMBL" id="CACVKT020006453">
    <property type="protein sequence ID" value="CAC5401739.1"/>
    <property type="molecule type" value="Genomic_DNA"/>
</dbReference>
<feature type="domain" description="Protein kinase" evidence="11">
    <location>
        <begin position="69"/>
        <end position="338"/>
    </location>
</feature>
<evidence type="ECO:0000256" key="1">
    <source>
        <dbReference type="ARBA" id="ARBA00012513"/>
    </source>
</evidence>
<dbReference type="CDD" id="cd13999">
    <property type="entry name" value="STKc_MAP3K-like"/>
    <property type="match status" value="1"/>
</dbReference>
<organism evidence="12 13">
    <name type="scientific">Mytilus coruscus</name>
    <name type="common">Sea mussel</name>
    <dbReference type="NCBI Taxonomy" id="42192"/>
    <lineage>
        <taxon>Eukaryota</taxon>
        <taxon>Metazoa</taxon>
        <taxon>Spiralia</taxon>
        <taxon>Lophotrochozoa</taxon>
        <taxon>Mollusca</taxon>
        <taxon>Bivalvia</taxon>
        <taxon>Autobranchia</taxon>
        <taxon>Pteriomorphia</taxon>
        <taxon>Mytilida</taxon>
        <taxon>Mytiloidea</taxon>
        <taxon>Mytilidae</taxon>
        <taxon>Mytilinae</taxon>
        <taxon>Mytilus</taxon>
    </lineage>
</organism>
<evidence type="ECO:0000256" key="3">
    <source>
        <dbReference type="ARBA" id="ARBA00022679"/>
    </source>
</evidence>
<keyword evidence="3" id="KW-0808">Transferase</keyword>
<evidence type="ECO:0000313" key="12">
    <source>
        <dbReference type="EMBL" id="CAC5401739.1"/>
    </source>
</evidence>
<dbReference type="PANTHER" id="PTHR44329:SF298">
    <property type="entry name" value="MIXED LINEAGE KINASE DOMAIN-LIKE PROTEIN"/>
    <property type="match status" value="1"/>
</dbReference>
<comment type="similarity">
    <text evidence="10">Belongs to the protein kinase superfamily.</text>
</comment>
<evidence type="ECO:0000256" key="2">
    <source>
        <dbReference type="ARBA" id="ARBA00022527"/>
    </source>
</evidence>
<comment type="catalytic activity">
    <reaction evidence="8">
        <text>L-seryl-[protein] + ATP = O-phospho-L-seryl-[protein] + ADP + H(+)</text>
        <dbReference type="Rhea" id="RHEA:17989"/>
        <dbReference type="Rhea" id="RHEA-COMP:9863"/>
        <dbReference type="Rhea" id="RHEA-COMP:11604"/>
        <dbReference type="ChEBI" id="CHEBI:15378"/>
        <dbReference type="ChEBI" id="CHEBI:29999"/>
        <dbReference type="ChEBI" id="CHEBI:30616"/>
        <dbReference type="ChEBI" id="CHEBI:83421"/>
        <dbReference type="ChEBI" id="CHEBI:456216"/>
        <dbReference type="EC" id="2.7.11.1"/>
    </reaction>
</comment>
<dbReference type="PIRSF" id="PIRSF000654">
    <property type="entry name" value="Integrin-linked_kinase"/>
    <property type="match status" value="1"/>
</dbReference>
<dbReference type="AlphaFoldDB" id="A0A6J8D1J0"/>
<evidence type="ECO:0000256" key="7">
    <source>
        <dbReference type="ARBA" id="ARBA00047899"/>
    </source>
</evidence>
<keyword evidence="13" id="KW-1185">Reference proteome</keyword>
<keyword evidence="6 9" id="KW-0067">ATP-binding</keyword>
<evidence type="ECO:0000256" key="4">
    <source>
        <dbReference type="ARBA" id="ARBA00022741"/>
    </source>
</evidence>
<dbReference type="OrthoDB" id="4062651at2759"/>
<feature type="binding site" evidence="9">
    <location>
        <position position="97"/>
    </location>
    <ligand>
        <name>ATP</name>
        <dbReference type="ChEBI" id="CHEBI:30616"/>
    </ligand>
</feature>
<evidence type="ECO:0000256" key="8">
    <source>
        <dbReference type="ARBA" id="ARBA00048679"/>
    </source>
</evidence>
<keyword evidence="2 10" id="KW-0723">Serine/threonine-protein kinase</keyword>
<gene>
    <name evidence="12" type="ORF">MCOR_35794</name>
</gene>
<dbReference type="SMART" id="SM00220">
    <property type="entry name" value="S_TKc"/>
    <property type="match status" value="1"/>
</dbReference>
<dbReference type="InterPro" id="IPR000719">
    <property type="entry name" value="Prot_kinase_dom"/>
</dbReference>
<dbReference type="Pfam" id="PF00069">
    <property type="entry name" value="Pkinase"/>
    <property type="match status" value="1"/>
</dbReference>
<dbReference type="PROSITE" id="PS00107">
    <property type="entry name" value="PROTEIN_KINASE_ATP"/>
    <property type="match status" value="1"/>
</dbReference>
<dbReference type="SUPFAM" id="SSF56112">
    <property type="entry name" value="Protein kinase-like (PK-like)"/>
    <property type="match status" value="1"/>
</dbReference>
<sequence>MFFKDDECDFIDGLDEEDEYYVSDTVNSILQREKEVSEWQEEMKTSSQPYTSEEVLKNFKGTKIDFKEICLGKQIGNGGFGDVYFAKWKGSVVAVKKLRVQQVSARRLQEFTDEVMLFCDLDHPNVVKFLGACVVPNDLCIVMEYMQMSLFEALHIKTDIEFTENEKMEIIMQTSAGLQYLHAKHIAHRDVKTQNVLIDYSPEESILTKLTDFGLSTMKNETETSMSENRQYTKNVGTPKYAAPENLRGESLNVESLKMADMYSLSLIGFEVVFEEEPFYNLNLTQMIKQVGEHGVIPNIPDEVPVDENLLDLIKSCWNRDATRRPSAEQFTDKLSIIKNIFNEP</sequence>
<name>A0A6J8D1J0_MYTCO</name>
<keyword evidence="5" id="KW-0418">Kinase</keyword>
<dbReference type="PROSITE" id="PS50011">
    <property type="entry name" value="PROTEIN_KINASE_DOM"/>
    <property type="match status" value="1"/>
</dbReference>
<evidence type="ECO:0000256" key="6">
    <source>
        <dbReference type="ARBA" id="ARBA00022840"/>
    </source>
</evidence>
<evidence type="ECO:0000256" key="10">
    <source>
        <dbReference type="RuleBase" id="RU000304"/>
    </source>
</evidence>
<evidence type="ECO:0000259" key="11">
    <source>
        <dbReference type="PROSITE" id="PS50011"/>
    </source>
</evidence>
<dbReference type="InterPro" id="IPR008271">
    <property type="entry name" value="Ser/Thr_kinase_AS"/>
</dbReference>
<dbReference type="Proteomes" id="UP000507470">
    <property type="component" value="Unassembled WGS sequence"/>
</dbReference>
<comment type="catalytic activity">
    <reaction evidence="7">
        <text>L-threonyl-[protein] + ATP = O-phospho-L-threonyl-[protein] + ADP + H(+)</text>
        <dbReference type="Rhea" id="RHEA:46608"/>
        <dbReference type="Rhea" id="RHEA-COMP:11060"/>
        <dbReference type="Rhea" id="RHEA-COMP:11605"/>
        <dbReference type="ChEBI" id="CHEBI:15378"/>
        <dbReference type="ChEBI" id="CHEBI:30013"/>
        <dbReference type="ChEBI" id="CHEBI:30616"/>
        <dbReference type="ChEBI" id="CHEBI:61977"/>
        <dbReference type="ChEBI" id="CHEBI:456216"/>
        <dbReference type="EC" id="2.7.11.1"/>
    </reaction>
</comment>
<dbReference type="EC" id="2.7.11.1" evidence="1"/>
<dbReference type="GO" id="GO:0004674">
    <property type="term" value="F:protein serine/threonine kinase activity"/>
    <property type="evidence" value="ECO:0007669"/>
    <property type="project" value="UniProtKB-KW"/>
</dbReference>
<evidence type="ECO:0000256" key="5">
    <source>
        <dbReference type="ARBA" id="ARBA00022777"/>
    </source>
</evidence>
<dbReference type="Gene3D" id="1.10.510.10">
    <property type="entry name" value="Transferase(Phosphotransferase) domain 1"/>
    <property type="match status" value="1"/>
</dbReference>
<accession>A0A6J8D1J0</accession>
<dbReference type="GO" id="GO:0005524">
    <property type="term" value="F:ATP binding"/>
    <property type="evidence" value="ECO:0007669"/>
    <property type="project" value="UniProtKB-UniRule"/>
</dbReference>
<dbReference type="Gene3D" id="3.30.200.20">
    <property type="entry name" value="Phosphorylase Kinase, domain 1"/>
    <property type="match status" value="1"/>
</dbReference>
<protein>
    <recommendedName>
        <fullName evidence="1">non-specific serine/threonine protein kinase</fullName>
        <ecNumber evidence="1">2.7.11.1</ecNumber>
    </recommendedName>
</protein>
<dbReference type="InterPro" id="IPR011009">
    <property type="entry name" value="Kinase-like_dom_sf"/>
</dbReference>
<dbReference type="InterPro" id="IPR017441">
    <property type="entry name" value="Protein_kinase_ATP_BS"/>
</dbReference>
<proteinExistence type="inferred from homology"/>
<evidence type="ECO:0000313" key="13">
    <source>
        <dbReference type="Proteomes" id="UP000507470"/>
    </source>
</evidence>
<evidence type="ECO:0000256" key="9">
    <source>
        <dbReference type="PROSITE-ProRule" id="PRU10141"/>
    </source>
</evidence>
<dbReference type="PROSITE" id="PS00108">
    <property type="entry name" value="PROTEIN_KINASE_ST"/>
    <property type="match status" value="1"/>
</dbReference>
<dbReference type="InterPro" id="IPR051681">
    <property type="entry name" value="Ser/Thr_Kinases-Pseudokinases"/>
</dbReference>
<reference evidence="12 13" key="1">
    <citation type="submission" date="2020-06" db="EMBL/GenBank/DDBJ databases">
        <authorList>
            <person name="Li R."/>
            <person name="Bekaert M."/>
        </authorList>
    </citation>
    <scope>NUCLEOTIDE SEQUENCE [LARGE SCALE GENOMIC DNA]</scope>
    <source>
        <strain evidence="13">wild</strain>
    </source>
</reference>
<dbReference type="PANTHER" id="PTHR44329">
    <property type="entry name" value="SERINE/THREONINE-PROTEIN KINASE TNNI3K-RELATED"/>
    <property type="match status" value="1"/>
</dbReference>
<dbReference type="FunFam" id="3.30.200.20:FF:000060">
    <property type="entry name" value="Serine/threonine-protein kinase isoform 1"/>
    <property type="match status" value="1"/>
</dbReference>
<keyword evidence="4 9" id="KW-0547">Nucleotide-binding</keyword>